<reference evidence="3" key="2">
    <citation type="submission" date="2023-11" db="UniProtKB">
        <authorList>
            <consortium name="WormBaseParasite"/>
        </authorList>
    </citation>
    <scope>IDENTIFICATION</scope>
</reference>
<feature type="transmembrane region" description="Helical" evidence="1">
    <location>
        <begin position="246"/>
        <end position="270"/>
    </location>
</feature>
<evidence type="ECO:0000256" key="1">
    <source>
        <dbReference type="SAM" id="Phobius"/>
    </source>
</evidence>
<keyword evidence="1" id="KW-1133">Transmembrane helix</keyword>
<dbReference type="AlphaFoldDB" id="A0AA85JUZ3"/>
<keyword evidence="2" id="KW-1185">Reference proteome</keyword>
<evidence type="ECO:0000313" key="3">
    <source>
        <dbReference type="WBParaSite" id="TREG1_54530.1"/>
    </source>
</evidence>
<dbReference type="Proteomes" id="UP000050795">
    <property type="component" value="Unassembled WGS sequence"/>
</dbReference>
<keyword evidence="1" id="KW-0812">Transmembrane</keyword>
<organism evidence="2 3">
    <name type="scientific">Trichobilharzia regenti</name>
    <name type="common">Nasal bird schistosome</name>
    <dbReference type="NCBI Taxonomy" id="157069"/>
    <lineage>
        <taxon>Eukaryota</taxon>
        <taxon>Metazoa</taxon>
        <taxon>Spiralia</taxon>
        <taxon>Lophotrochozoa</taxon>
        <taxon>Platyhelminthes</taxon>
        <taxon>Trematoda</taxon>
        <taxon>Digenea</taxon>
        <taxon>Strigeidida</taxon>
        <taxon>Schistosomatoidea</taxon>
        <taxon>Schistosomatidae</taxon>
        <taxon>Trichobilharzia</taxon>
    </lineage>
</organism>
<keyword evidence="1" id="KW-0472">Membrane</keyword>
<dbReference type="WBParaSite" id="TREG1_54530.1">
    <property type="protein sequence ID" value="TREG1_54530.1"/>
    <property type="gene ID" value="TREG1_54530"/>
</dbReference>
<accession>A0AA85JUZ3</accession>
<sequence length="321" mass="37004">MTAFTSDIAQWLRTWLLFITYGSQNLGYLSGDIDNSLEPHTISLYFPMFGYTNSEDSSDLTDHYIELKSSVKNINFVLIVNLTALNLDMVDDRFQILWKYSTRTVPVNFKLNEYRQLILDYHFHKFTNENKLNHELYFNVLNGQSKILYVIFHAAYHSEIIGRHQFTVIDLKTTNSYITIMINVKDKNISNKLNEHKIICNGNIHFCSLIYMADTNTICQRDDTSALNGTIGLWGNISSQKSANQYLLVALSSLFAVSLCFVIGLVGYHARKLGKIISRRTALRAAQLSFPQCHQLHWPRNLSIEFYFSFYLVNTAEKSDS</sequence>
<reference evidence="2" key="1">
    <citation type="submission" date="2022-06" db="EMBL/GenBank/DDBJ databases">
        <authorList>
            <person name="Berger JAMES D."/>
            <person name="Berger JAMES D."/>
        </authorList>
    </citation>
    <scope>NUCLEOTIDE SEQUENCE [LARGE SCALE GENOMIC DNA]</scope>
</reference>
<proteinExistence type="predicted"/>
<name>A0AA85JUZ3_TRIRE</name>
<evidence type="ECO:0000313" key="2">
    <source>
        <dbReference type="Proteomes" id="UP000050795"/>
    </source>
</evidence>
<protein>
    <submittedName>
        <fullName evidence="3">Uncharacterized protein</fullName>
    </submittedName>
</protein>